<proteinExistence type="predicted"/>
<evidence type="ECO:0000256" key="1">
    <source>
        <dbReference type="SAM" id="Phobius"/>
    </source>
</evidence>
<evidence type="ECO:0000313" key="3">
    <source>
        <dbReference type="Proteomes" id="UP001142372"/>
    </source>
</evidence>
<reference evidence="2" key="1">
    <citation type="journal article" date="2014" name="Int. J. Syst. Evol. Microbiol.">
        <title>Complete genome sequence of Corynebacterium casei LMG S-19264T (=DSM 44701T), isolated from a smear-ripened cheese.</title>
        <authorList>
            <consortium name="US DOE Joint Genome Institute (JGI-PGF)"/>
            <person name="Walter F."/>
            <person name="Albersmeier A."/>
            <person name="Kalinowski J."/>
            <person name="Ruckert C."/>
        </authorList>
    </citation>
    <scope>NUCLEOTIDE SEQUENCE</scope>
    <source>
        <strain evidence="2">VKM Ac-1401</strain>
    </source>
</reference>
<protein>
    <submittedName>
        <fullName evidence="2">Uncharacterized protein</fullName>
    </submittedName>
</protein>
<sequence>MSTVIGVIVCFALFLGGLLLFGIATTLPAWQAAVFFAGIVCVALSIAIPVHVLPKFD</sequence>
<reference evidence="2" key="2">
    <citation type="submission" date="2023-01" db="EMBL/GenBank/DDBJ databases">
        <authorList>
            <person name="Sun Q."/>
            <person name="Evtushenko L."/>
        </authorList>
    </citation>
    <scope>NUCLEOTIDE SEQUENCE</scope>
    <source>
        <strain evidence="2">VKM Ac-1401</strain>
    </source>
</reference>
<feature type="transmembrane region" description="Helical" evidence="1">
    <location>
        <begin position="7"/>
        <end position="27"/>
    </location>
</feature>
<feature type="transmembrane region" description="Helical" evidence="1">
    <location>
        <begin position="33"/>
        <end position="53"/>
    </location>
</feature>
<dbReference type="Proteomes" id="UP001142372">
    <property type="component" value="Unassembled WGS sequence"/>
</dbReference>
<keyword evidence="1" id="KW-0472">Membrane</keyword>
<organism evidence="2 3">
    <name type="scientific">Leifsonia poae</name>
    <dbReference type="NCBI Taxonomy" id="110933"/>
    <lineage>
        <taxon>Bacteria</taxon>
        <taxon>Bacillati</taxon>
        <taxon>Actinomycetota</taxon>
        <taxon>Actinomycetes</taxon>
        <taxon>Micrococcales</taxon>
        <taxon>Microbacteriaceae</taxon>
        <taxon>Leifsonia</taxon>
    </lineage>
</organism>
<dbReference type="RefSeq" id="WP_271175257.1">
    <property type="nucleotide sequence ID" value="NZ_BAAAJO010000001.1"/>
</dbReference>
<dbReference type="EMBL" id="BSEN01000001">
    <property type="protein sequence ID" value="GLJ74550.1"/>
    <property type="molecule type" value="Genomic_DNA"/>
</dbReference>
<accession>A0A9W6LY76</accession>
<keyword evidence="3" id="KW-1185">Reference proteome</keyword>
<comment type="caution">
    <text evidence="2">The sequence shown here is derived from an EMBL/GenBank/DDBJ whole genome shotgun (WGS) entry which is preliminary data.</text>
</comment>
<keyword evidence="1" id="KW-0812">Transmembrane</keyword>
<keyword evidence="1" id="KW-1133">Transmembrane helix</keyword>
<evidence type="ECO:0000313" key="2">
    <source>
        <dbReference type="EMBL" id="GLJ74550.1"/>
    </source>
</evidence>
<gene>
    <name evidence="2" type="ORF">GCM10017584_01230</name>
</gene>
<dbReference type="AlphaFoldDB" id="A0A9W6LY76"/>
<name>A0A9W6LY76_9MICO</name>